<feature type="transmembrane region" description="Helical" evidence="1">
    <location>
        <begin position="96"/>
        <end position="116"/>
    </location>
</feature>
<organism evidence="2 3">
    <name type="scientific">Colocasia esculenta</name>
    <name type="common">Wild taro</name>
    <name type="synonym">Arum esculentum</name>
    <dbReference type="NCBI Taxonomy" id="4460"/>
    <lineage>
        <taxon>Eukaryota</taxon>
        <taxon>Viridiplantae</taxon>
        <taxon>Streptophyta</taxon>
        <taxon>Embryophyta</taxon>
        <taxon>Tracheophyta</taxon>
        <taxon>Spermatophyta</taxon>
        <taxon>Magnoliopsida</taxon>
        <taxon>Liliopsida</taxon>
        <taxon>Araceae</taxon>
        <taxon>Aroideae</taxon>
        <taxon>Colocasieae</taxon>
        <taxon>Colocasia</taxon>
    </lineage>
</organism>
<feature type="transmembrane region" description="Helical" evidence="1">
    <location>
        <begin position="136"/>
        <end position="158"/>
    </location>
</feature>
<keyword evidence="3" id="KW-1185">Reference proteome</keyword>
<gene>
    <name evidence="2" type="ORF">Taro_023104</name>
</gene>
<dbReference type="EMBL" id="NMUH01001248">
    <property type="protein sequence ID" value="MQL90509.1"/>
    <property type="molecule type" value="Genomic_DNA"/>
</dbReference>
<reference evidence="2" key="1">
    <citation type="submission" date="2017-07" db="EMBL/GenBank/DDBJ databases">
        <title>Taro Niue Genome Assembly and Annotation.</title>
        <authorList>
            <person name="Atibalentja N."/>
            <person name="Keating K."/>
            <person name="Fields C.J."/>
        </authorList>
    </citation>
    <scope>NUCLEOTIDE SEQUENCE</scope>
    <source>
        <strain evidence="2">Niue_2</strain>
        <tissue evidence="2">Leaf</tissue>
    </source>
</reference>
<keyword evidence="1" id="KW-0472">Membrane</keyword>
<comment type="caution">
    <text evidence="2">The sequence shown here is derived from an EMBL/GenBank/DDBJ whole genome shotgun (WGS) entry which is preliminary data.</text>
</comment>
<proteinExistence type="predicted"/>
<protein>
    <submittedName>
        <fullName evidence="2">Uncharacterized protein</fullName>
    </submittedName>
</protein>
<keyword evidence="1" id="KW-0812">Transmembrane</keyword>
<name>A0A843VGE3_COLES</name>
<dbReference type="Proteomes" id="UP000652761">
    <property type="component" value="Unassembled WGS sequence"/>
</dbReference>
<evidence type="ECO:0000313" key="3">
    <source>
        <dbReference type="Proteomes" id="UP000652761"/>
    </source>
</evidence>
<accession>A0A843VGE3</accession>
<feature type="transmembrane region" description="Helical" evidence="1">
    <location>
        <begin position="165"/>
        <end position="186"/>
    </location>
</feature>
<sequence>MLVSGCGCVALWVEVHRLVALCSGEGLRYVLIWLVRSSGFSQNCALVVLVEVLPRPACVAFACCGVLFEVCLGISGQGAVPLAVRLAAALSNLSRYSFLSFSVVPMGLCVAPYLGWFVSFSCAQRALPDGGLHHVLVLECFGFVPSGALVHCVVPWVAPGACDSTMCYAVCLFVKFVCRFMTSLGVGGVELFASGTLCASLCLVVVLLPLLGGCFALSR</sequence>
<feature type="transmembrane region" description="Helical" evidence="1">
    <location>
        <begin position="192"/>
        <end position="217"/>
    </location>
</feature>
<keyword evidence="1" id="KW-1133">Transmembrane helix</keyword>
<evidence type="ECO:0000313" key="2">
    <source>
        <dbReference type="EMBL" id="MQL90509.1"/>
    </source>
</evidence>
<dbReference type="AlphaFoldDB" id="A0A843VGE3"/>
<evidence type="ECO:0000256" key="1">
    <source>
        <dbReference type="SAM" id="Phobius"/>
    </source>
</evidence>